<dbReference type="AlphaFoldDB" id="A0A9N9RND4"/>
<dbReference type="InterPro" id="IPR001810">
    <property type="entry name" value="F-box_dom"/>
</dbReference>
<reference evidence="2" key="2">
    <citation type="submission" date="2022-10" db="EMBL/GenBank/DDBJ databases">
        <authorList>
            <consortium name="ENA_rothamsted_submissions"/>
            <consortium name="culmorum"/>
            <person name="King R."/>
        </authorList>
    </citation>
    <scope>NUCLEOTIDE SEQUENCE</scope>
</reference>
<evidence type="ECO:0000313" key="3">
    <source>
        <dbReference type="Proteomes" id="UP001153620"/>
    </source>
</evidence>
<evidence type="ECO:0000313" key="2">
    <source>
        <dbReference type="EMBL" id="CAG9800060.1"/>
    </source>
</evidence>
<gene>
    <name evidence="2" type="ORF">CHIRRI_LOCUS3013</name>
</gene>
<feature type="domain" description="F-box" evidence="1">
    <location>
        <begin position="1"/>
        <end position="48"/>
    </location>
</feature>
<dbReference type="Gene3D" id="1.20.1280.50">
    <property type="match status" value="1"/>
</dbReference>
<accession>A0A9N9RND4</accession>
<dbReference type="SUPFAM" id="SSF81383">
    <property type="entry name" value="F-box domain"/>
    <property type="match status" value="1"/>
</dbReference>
<dbReference type="InterPro" id="IPR036047">
    <property type="entry name" value="F-box-like_dom_sf"/>
</dbReference>
<sequence length="363" mass="43588">MQRFEECPEEVRDKIFSYLTIQDFKNASLVSKHWYNLIGQSKLCMRKLRINKCDCFEDFESILNSNRQYQHLTLMIEQSELKKNTKYLRVLRDIVEKFSESLLYLKISQDLKLKDDLLKLKELQIVLNNEIRLPVNFIVSNGLITKAINLKKLLIKFHNFDAKSLQYIRDAILMHESLKILEMETHHIIQELNQNDIKLKLYEIHLNYGGKPLKAFEQFFDTQISSLQVIDIPLEKNFINYFISKFPKLHTLIIIFALYSAYEKQMEQENFEYTKNWSIKKLIIKGYFTKENHMFFHACEIIKKFLNLQEIEFEYLNPGMLPHLNDCQSLKIVKYKHLNFKFPQSQNDVMTQHERLKFVQIEH</sequence>
<evidence type="ECO:0000259" key="1">
    <source>
        <dbReference type="PROSITE" id="PS50181"/>
    </source>
</evidence>
<keyword evidence="3" id="KW-1185">Reference proteome</keyword>
<dbReference type="PROSITE" id="PS50181">
    <property type="entry name" value="FBOX"/>
    <property type="match status" value="1"/>
</dbReference>
<dbReference type="EMBL" id="OU895877">
    <property type="protein sequence ID" value="CAG9800060.1"/>
    <property type="molecule type" value="Genomic_DNA"/>
</dbReference>
<organism evidence="2 3">
    <name type="scientific">Chironomus riparius</name>
    <dbReference type="NCBI Taxonomy" id="315576"/>
    <lineage>
        <taxon>Eukaryota</taxon>
        <taxon>Metazoa</taxon>
        <taxon>Ecdysozoa</taxon>
        <taxon>Arthropoda</taxon>
        <taxon>Hexapoda</taxon>
        <taxon>Insecta</taxon>
        <taxon>Pterygota</taxon>
        <taxon>Neoptera</taxon>
        <taxon>Endopterygota</taxon>
        <taxon>Diptera</taxon>
        <taxon>Nematocera</taxon>
        <taxon>Chironomoidea</taxon>
        <taxon>Chironomidae</taxon>
        <taxon>Chironominae</taxon>
        <taxon>Chironomus</taxon>
    </lineage>
</organism>
<protein>
    <recommendedName>
        <fullName evidence="1">F-box domain-containing protein</fullName>
    </recommendedName>
</protein>
<dbReference type="Pfam" id="PF00646">
    <property type="entry name" value="F-box"/>
    <property type="match status" value="1"/>
</dbReference>
<reference evidence="2" key="1">
    <citation type="submission" date="2022-01" db="EMBL/GenBank/DDBJ databases">
        <authorList>
            <person name="King R."/>
        </authorList>
    </citation>
    <scope>NUCLEOTIDE SEQUENCE</scope>
</reference>
<dbReference type="OrthoDB" id="7760847at2759"/>
<proteinExistence type="predicted"/>
<dbReference type="Proteomes" id="UP001153620">
    <property type="component" value="Chromosome 1"/>
</dbReference>
<name>A0A9N9RND4_9DIPT</name>